<keyword evidence="1" id="KW-1133">Transmembrane helix</keyword>
<gene>
    <name evidence="2" type="ORF">FVF61_03480</name>
</gene>
<evidence type="ECO:0000256" key="1">
    <source>
        <dbReference type="SAM" id="Phobius"/>
    </source>
</evidence>
<keyword evidence="1" id="KW-0472">Membrane</keyword>
<evidence type="ECO:0000313" key="3">
    <source>
        <dbReference type="Proteomes" id="UP000324550"/>
    </source>
</evidence>
<evidence type="ECO:0000313" key="2">
    <source>
        <dbReference type="EMBL" id="TYA58249.1"/>
    </source>
</evidence>
<dbReference type="EMBL" id="VSFC01000019">
    <property type="protein sequence ID" value="TYA58249.1"/>
    <property type="molecule type" value="Genomic_DNA"/>
</dbReference>
<keyword evidence="3" id="KW-1185">Reference proteome</keyword>
<proteinExistence type="predicted"/>
<organism evidence="2 3">
    <name type="scientific">Formosa maritima</name>
    <dbReference type="NCBI Taxonomy" id="2592046"/>
    <lineage>
        <taxon>Bacteria</taxon>
        <taxon>Pseudomonadati</taxon>
        <taxon>Bacteroidota</taxon>
        <taxon>Flavobacteriia</taxon>
        <taxon>Flavobacteriales</taxon>
        <taxon>Flavobacteriaceae</taxon>
        <taxon>Formosa</taxon>
    </lineage>
</organism>
<accession>A0A5D0GIU7</accession>
<comment type="caution">
    <text evidence="2">The sequence shown here is derived from an EMBL/GenBank/DDBJ whole genome shotgun (WGS) entry which is preliminary data.</text>
</comment>
<sequence length="264" mass="30709">MSGKKKNEAIKDSLNQMSSNEDIKKIRFHKKWKQYFLEFFMLFLAITLGFFAENYREHLSDISKEKEYIHSLIADLKTDQKLLTEHILDIETKSKMMDSLITILNTPSLIPNNSGQLYYFARLGPRLTPLTNNSRTFEQLKNSGNFRLIRNLNTSNKIMTYYKKYSLISLLEKISQDEFNDFKFTASRILDPAILINMEGENGEIIETSKNPDLLNQNPDLLQQLAVFSVYLNGSKTAIINTCQEIKMSGEDLIEYLKNEYKIE</sequence>
<dbReference type="AlphaFoldDB" id="A0A5D0GIU7"/>
<name>A0A5D0GIU7_9FLAO</name>
<dbReference type="RefSeq" id="WP_148453377.1">
    <property type="nucleotide sequence ID" value="NZ_VSFC01000019.1"/>
</dbReference>
<keyword evidence="1" id="KW-0812">Transmembrane</keyword>
<protein>
    <submittedName>
        <fullName evidence="2">Uncharacterized protein</fullName>
    </submittedName>
</protein>
<reference evidence="2 3" key="1">
    <citation type="submission" date="2019-08" db="EMBL/GenBank/DDBJ databases">
        <title>Formosa sediminis sp. nov., isolated from marine sediment.</title>
        <authorList>
            <person name="Cao W.R."/>
        </authorList>
    </citation>
    <scope>NUCLEOTIDE SEQUENCE [LARGE SCALE GENOMIC DNA]</scope>
    <source>
        <strain evidence="2 3">1494</strain>
    </source>
</reference>
<dbReference type="Proteomes" id="UP000324550">
    <property type="component" value="Unassembled WGS sequence"/>
</dbReference>
<feature type="transmembrane region" description="Helical" evidence="1">
    <location>
        <begin position="35"/>
        <end position="52"/>
    </location>
</feature>
<dbReference type="OrthoDB" id="1454369at2"/>